<protein>
    <recommendedName>
        <fullName evidence="3">DUF4097 domain-containing protein</fullName>
    </recommendedName>
</protein>
<reference evidence="4" key="1">
    <citation type="journal article" date="2011" name="J. Bacteriol.">
        <title>Genome sequence of the vertebrate gut symbiont Lactobacillus reuteri ATCC 53608.</title>
        <authorList>
            <person name="Heavens D."/>
            <person name="Tailford L.E."/>
            <person name="Crossman L."/>
            <person name="Jeffers F."/>
            <person name="Mackenzie D.A."/>
            <person name="Caccamo M."/>
            <person name="Juge N."/>
        </authorList>
    </citation>
    <scope>NUCLEOTIDE SEQUENCE [LARGE SCALE GENOMIC DNA]</scope>
    <source>
        <strain evidence="4">ATCC 53608</strain>
    </source>
</reference>
<evidence type="ECO:0000256" key="2">
    <source>
        <dbReference type="SAM" id="Phobius"/>
    </source>
</evidence>
<dbReference type="AlphaFoldDB" id="A0A0S4NPP4"/>
<sequence>MKKVFKVGVIVLILGVILLGIGFFNNGNKAVYFENNRPAIFHSHTKTISTNKAFERIDISASTANVIVREGKKYQITYSGISKHTPAVTVHNNVASIRQTGGFPLVFNFNNYQPHQDLIIVTIPHDQALAGRIHLESGDLTVSQVKMDNIDVNSGAGEVEYRQVTLRGGSTKLSSGNFTGHNLTVQGQYTVNNQSGNNTVTNTTVDGYFLKTDAGDNELNGEDKGEEPLHQNDDAENVLRLITQSGDNEVN</sequence>
<keyword evidence="2" id="KW-1133">Transmembrane helix</keyword>
<dbReference type="InterPro" id="IPR025164">
    <property type="entry name" value="Toastrack_DUF4097"/>
</dbReference>
<feature type="transmembrane region" description="Helical" evidence="2">
    <location>
        <begin position="7"/>
        <end position="24"/>
    </location>
</feature>
<proteinExistence type="predicted"/>
<reference evidence="4" key="2">
    <citation type="submission" date="2011-05" db="EMBL/GenBank/DDBJ databases">
        <authorList>
            <person name="Davey R."/>
        </authorList>
    </citation>
    <scope>NUCLEOTIDE SEQUENCE</scope>
    <source>
        <strain evidence="4">ATCC 53608</strain>
    </source>
</reference>
<gene>
    <name evidence="4" type="ORF">LRATCC53608_1698</name>
</gene>
<accession>F8KG52</accession>
<dbReference type="HOGENOM" id="CLU_095658_0_0_9"/>
<keyword evidence="2" id="KW-0812">Transmembrane</keyword>
<feature type="domain" description="DUF4097" evidence="3">
    <location>
        <begin position="131"/>
        <end position="250"/>
    </location>
</feature>
<keyword evidence="2" id="KW-0472">Membrane</keyword>
<feature type="compositionally biased region" description="Basic and acidic residues" evidence="1">
    <location>
        <begin position="221"/>
        <end position="233"/>
    </location>
</feature>
<name>A0A0S4NPP4_LIMR5</name>
<feature type="region of interest" description="Disordered" evidence="1">
    <location>
        <begin position="212"/>
        <end position="236"/>
    </location>
</feature>
<dbReference type="RefSeq" id="WP_003676335.1">
    <property type="nucleotide sequence ID" value="NZ_JBKZCG010000025.1"/>
</dbReference>
<evidence type="ECO:0000313" key="4">
    <source>
        <dbReference type="EMBL" id="CCC04451.1"/>
    </source>
</evidence>
<dbReference type="Pfam" id="PF13349">
    <property type="entry name" value="DUF4097"/>
    <property type="match status" value="1"/>
</dbReference>
<evidence type="ECO:0000256" key="1">
    <source>
        <dbReference type="SAM" id="MobiDB-lite"/>
    </source>
</evidence>
<evidence type="ECO:0000259" key="3">
    <source>
        <dbReference type="Pfam" id="PF13349"/>
    </source>
</evidence>
<organism evidence="4">
    <name type="scientific">Limosilactobacillus reuteri subsp. suis (strain ATCC 53608 / LMG 31752 / 1063)</name>
    <name type="common">Lactobacillus reuteri</name>
    <dbReference type="NCBI Taxonomy" id="927703"/>
    <lineage>
        <taxon>Bacteria</taxon>
        <taxon>Bacillati</taxon>
        <taxon>Bacillota</taxon>
        <taxon>Bacilli</taxon>
        <taxon>Lactobacillales</taxon>
        <taxon>Lactobacillaceae</taxon>
        <taxon>Limosilactobacillus</taxon>
    </lineage>
</organism>
<dbReference type="EMBL" id="FR854369">
    <property type="protein sequence ID" value="CCC04451.1"/>
    <property type="molecule type" value="Genomic_DNA"/>
</dbReference>
<accession>A0A0S4NPP4</accession>